<keyword evidence="3 7" id="KW-0489">Methyltransferase</keyword>
<dbReference type="PANTHER" id="PTHR12049:SF7">
    <property type="entry name" value="PROTEIN ARGININE METHYLTRANSFERASE NDUFAF7, MITOCHONDRIAL"/>
    <property type="match status" value="1"/>
</dbReference>
<dbReference type="GO" id="GO:0032981">
    <property type="term" value="P:mitochondrial respiratory chain complex I assembly"/>
    <property type="evidence" value="ECO:0007669"/>
    <property type="project" value="TreeGrafter"/>
</dbReference>
<dbReference type="Gene3D" id="3.40.50.12710">
    <property type="match status" value="1"/>
</dbReference>
<comment type="catalytic activity">
    <reaction evidence="6 7">
        <text>L-arginyl-[protein] + 2 S-adenosyl-L-methionine = N(omega),N(omega)'-dimethyl-L-arginyl-[protein] + 2 S-adenosyl-L-homocysteine + 2 H(+)</text>
        <dbReference type="Rhea" id="RHEA:48108"/>
        <dbReference type="Rhea" id="RHEA-COMP:10532"/>
        <dbReference type="Rhea" id="RHEA-COMP:11992"/>
        <dbReference type="ChEBI" id="CHEBI:15378"/>
        <dbReference type="ChEBI" id="CHEBI:29965"/>
        <dbReference type="ChEBI" id="CHEBI:57856"/>
        <dbReference type="ChEBI" id="CHEBI:59789"/>
        <dbReference type="ChEBI" id="CHEBI:88221"/>
        <dbReference type="EC" id="2.1.1.320"/>
    </reaction>
</comment>
<reference evidence="9" key="1">
    <citation type="journal article" date="2019" name="G3 (Bethesda)">
        <title>Genome Assemblies of Two Rare Opportunistic Yeast Pathogens: Diutina rugosa (syn. Candida rugosa) and Trichomonascus ciferrii (syn. Candida ciferrii).</title>
        <authorList>
            <person name="Mixao V."/>
            <person name="Saus E."/>
            <person name="Hansen A.P."/>
            <person name="Lass-Florl C."/>
            <person name="Gabaldon T."/>
        </authorList>
    </citation>
    <scope>NUCLEOTIDE SEQUENCE</scope>
    <source>
        <strain evidence="9">CBS 4856</strain>
    </source>
</reference>
<evidence type="ECO:0000256" key="5">
    <source>
        <dbReference type="ARBA" id="ARBA00023128"/>
    </source>
</evidence>
<comment type="similarity">
    <text evidence="2 7">Belongs to the NDUFAF7 family.</text>
</comment>
<dbReference type="EMBL" id="SWFS01000082">
    <property type="protein sequence ID" value="KAA8916772.1"/>
    <property type="molecule type" value="Genomic_DNA"/>
</dbReference>
<evidence type="ECO:0000256" key="6">
    <source>
        <dbReference type="ARBA" id="ARBA00048612"/>
    </source>
</evidence>
<comment type="caution">
    <text evidence="9">The sequence shown here is derived from an EMBL/GenBank/DDBJ whole genome shotgun (WGS) entry which is preliminary data.</text>
</comment>
<dbReference type="Proteomes" id="UP000761534">
    <property type="component" value="Unassembled WGS sequence"/>
</dbReference>
<evidence type="ECO:0000256" key="8">
    <source>
        <dbReference type="SAM" id="MobiDB-lite"/>
    </source>
</evidence>
<organism evidence="9 10">
    <name type="scientific">Trichomonascus ciferrii</name>
    <dbReference type="NCBI Taxonomy" id="44093"/>
    <lineage>
        <taxon>Eukaryota</taxon>
        <taxon>Fungi</taxon>
        <taxon>Dikarya</taxon>
        <taxon>Ascomycota</taxon>
        <taxon>Saccharomycotina</taxon>
        <taxon>Dipodascomycetes</taxon>
        <taxon>Dipodascales</taxon>
        <taxon>Trichomonascaceae</taxon>
        <taxon>Trichomonascus</taxon>
        <taxon>Trichomonascus ciferrii complex</taxon>
    </lineage>
</organism>
<dbReference type="InterPro" id="IPR029063">
    <property type="entry name" value="SAM-dependent_MTases_sf"/>
</dbReference>
<dbReference type="VEuPathDB" id="FungiDB:TRICI_001070"/>
<dbReference type="EC" id="2.1.1.320" evidence="7"/>
<protein>
    <recommendedName>
        <fullName evidence="7">Protein arginine methyltransferase NDUFAF7</fullName>
        <ecNumber evidence="7">2.1.1.320</ecNumber>
    </recommendedName>
</protein>
<name>A0A642V9G3_9ASCO</name>
<proteinExistence type="inferred from homology"/>
<keyword evidence="4 7" id="KW-0808">Transferase</keyword>
<comment type="subcellular location">
    <subcellularLocation>
        <location evidence="1 7">Mitochondrion</location>
    </subcellularLocation>
</comment>
<dbReference type="Pfam" id="PF02636">
    <property type="entry name" value="Methyltransf_28"/>
    <property type="match status" value="1"/>
</dbReference>
<evidence type="ECO:0000256" key="7">
    <source>
        <dbReference type="RuleBase" id="RU364114"/>
    </source>
</evidence>
<dbReference type="InterPro" id="IPR003788">
    <property type="entry name" value="NDUFAF7"/>
</dbReference>
<evidence type="ECO:0000256" key="3">
    <source>
        <dbReference type="ARBA" id="ARBA00022603"/>
    </source>
</evidence>
<dbReference type="GO" id="GO:0005739">
    <property type="term" value="C:mitochondrion"/>
    <property type="evidence" value="ECO:0007669"/>
    <property type="project" value="UniProtKB-SubCell"/>
</dbReference>
<feature type="compositionally biased region" description="Basic and acidic residues" evidence="8">
    <location>
        <begin position="11"/>
        <end position="28"/>
    </location>
</feature>
<dbReference type="AlphaFoldDB" id="A0A642V9G3"/>
<dbReference type="GO" id="GO:0032259">
    <property type="term" value="P:methylation"/>
    <property type="evidence" value="ECO:0007669"/>
    <property type="project" value="UniProtKB-KW"/>
</dbReference>
<evidence type="ECO:0000313" key="10">
    <source>
        <dbReference type="Proteomes" id="UP000761534"/>
    </source>
</evidence>
<evidence type="ECO:0000256" key="4">
    <source>
        <dbReference type="ARBA" id="ARBA00022679"/>
    </source>
</evidence>
<feature type="compositionally biased region" description="Low complexity" evidence="8">
    <location>
        <begin position="1"/>
        <end position="10"/>
    </location>
</feature>
<dbReference type="OrthoDB" id="5595109at2759"/>
<sequence length="450" mass="49876">MYSTEQQKQSNEGESKKSEEKPVAKKSDDLSKFLAETIRATGPISLASYMRQCLTNPAGGYYTNKDPFGVSGDFTTSPEISQMFGELVGVWILTQWLAQGCPPKFRIVEFGPGRGTLMDDLLRAGRSFKDFTSALQDIYMIESSPTLREMQRQRLCDDVFSPVDSGYKSTTKWKTPIFWFDNAKEIPREKNVPTFIIAHEFFDALPIYQFENTKDGWRELQVDYSIPKDDSLLPGQSKVMASGANDKPKFHLTMNPSWTPSSKVVPQSHPRYTKLPEGAKVEICPDAWDIANQVGSVVEHCGGAALIVDYGPSATIPVDSLRAIKNHKIVNPFETPGEADLSTDVDFQAIKVAAQQKHKVDVYGPVMQGDWLHAMGIGARATQLAENQKSDDGKKRIEQAYSRLVEKGGGAMGKVYKAMCIVPRGVNIPVGFGGKVEGEDVEQHQQPPQN</sequence>
<accession>A0A642V9G3</accession>
<dbReference type="InterPro" id="IPR038375">
    <property type="entry name" value="NDUFAF7_sf"/>
</dbReference>
<gene>
    <name evidence="9" type="ORF">TRICI_001070</name>
</gene>
<dbReference type="SUPFAM" id="SSF53335">
    <property type="entry name" value="S-adenosyl-L-methionine-dependent methyltransferases"/>
    <property type="match status" value="1"/>
</dbReference>
<comment type="function">
    <text evidence="7">Arginine methyltransferase involved in the assembly or stability of mitochondrial NADH:ubiquinone oxidoreductase complex (complex I).</text>
</comment>
<evidence type="ECO:0000256" key="1">
    <source>
        <dbReference type="ARBA" id="ARBA00004173"/>
    </source>
</evidence>
<dbReference type="PANTHER" id="PTHR12049">
    <property type="entry name" value="PROTEIN ARGININE METHYLTRANSFERASE NDUFAF7, MITOCHONDRIAL"/>
    <property type="match status" value="1"/>
</dbReference>
<evidence type="ECO:0000313" key="9">
    <source>
        <dbReference type="EMBL" id="KAA8916772.1"/>
    </source>
</evidence>
<keyword evidence="5 7" id="KW-0496">Mitochondrion</keyword>
<feature type="region of interest" description="Disordered" evidence="8">
    <location>
        <begin position="1"/>
        <end position="28"/>
    </location>
</feature>
<evidence type="ECO:0000256" key="2">
    <source>
        <dbReference type="ARBA" id="ARBA00005891"/>
    </source>
</evidence>
<dbReference type="FunFam" id="3.40.50.12710:FF:000008">
    <property type="entry name" value="Protein arginine methyltransferase NDUFAF7"/>
    <property type="match status" value="1"/>
</dbReference>
<dbReference type="GO" id="GO:0035243">
    <property type="term" value="F:protein-arginine omega-N symmetric methyltransferase activity"/>
    <property type="evidence" value="ECO:0007669"/>
    <property type="project" value="UniProtKB-EC"/>
</dbReference>
<keyword evidence="10" id="KW-1185">Reference proteome</keyword>